<dbReference type="STRING" id="1423803.FD13_GL000560"/>
<dbReference type="Gene3D" id="1.10.10.10">
    <property type="entry name" value="Winged helix-like DNA-binding domain superfamily/Winged helix DNA-binding domain"/>
    <property type="match status" value="1"/>
</dbReference>
<evidence type="ECO:0000313" key="5">
    <source>
        <dbReference type="EMBL" id="KRN01851.1"/>
    </source>
</evidence>
<protein>
    <submittedName>
        <fullName evidence="5">Transcriptional regulator</fullName>
    </submittedName>
</protein>
<organism evidence="5 6">
    <name type="scientific">Levilactobacillus senmaizukei DSM 21775 = NBRC 103853</name>
    <dbReference type="NCBI Taxonomy" id="1423803"/>
    <lineage>
        <taxon>Bacteria</taxon>
        <taxon>Bacillati</taxon>
        <taxon>Bacillota</taxon>
        <taxon>Bacilli</taxon>
        <taxon>Lactobacillales</taxon>
        <taxon>Lactobacillaceae</taxon>
        <taxon>Levilactobacillus</taxon>
    </lineage>
</organism>
<proteinExistence type="predicted"/>
<keyword evidence="3" id="KW-0804">Transcription</keyword>
<evidence type="ECO:0000256" key="1">
    <source>
        <dbReference type="ARBA" id="ARBA00023015"/>
    </source>
</evidence>
<evidence type="ECO:0000259" key="4">
    <source>
        <dbReference type="PROSITE" id="PS50995"/>
    </source>
</evidence>
<dbReference type="InterPro" id="IPR000835">
    <property type="entry name" value="HTH_MarR-typ"/>
</dbReference>
<keyword evidence="2" id="KW-0238">DNA-binding</keyword>
<dbReference type="SUPFAM" id="SSF46785">
    <property type="entry name" value="Winged helix' DNA-binding domain"/>
    <property type="match status" value="1"/>
</dbReference>
<comment type="caution">
    <text evidence="5">The sequence shown here is derived from an EMBL/GenBank/DDBJ whole genome shotgun (WGS) entry which is preliminary data.</text>
</comment>
<dbReference type="AlphaFoldDB" id="A0A0R2DFU8"/>
<reference evidence="5 6" key="1">
    <citation type="journal article" date="2015" name="Genome Announc.">
        <title>Expanding the biotechnology potential of lactobacilli through comparative genomics of 213 strains and associated genera.</title>
        <authorList>
            <person name="Sun Z."/>
            <person name="Harris H.M."/>
            <person name="McCann A."/>
            <person name="Guo C."/>
            <person name="Argimon S."/>
            <person name="Zhang W."/>
            <person name="Yang X."/>
            <person name="Jeffery I.B."/>
            <person name="Cooney J.C."/>
            <person name="Kagawa T.F."/>
            <person name="Liu W."/>
            <person name="Song Y."/>
            <person name="Salvetti E."/>
            <person name="Wrobel A."/>
            <person name="Rasinkangas P."/>
            <person name="Parkhill J."/>
            <person name="Rea M.C."/>
            <person name="O'Sullivan O."/>
            <person name="Ritari J."/>
            <person name="Douillard F.P."/>
            <person name="Paul Ross R."/>
            <person name="Yang R."/>
            <person name="Briner A.E."/>
            <person name="Felis G.E."/>
            <person name="de Vos W.M."/>
            <person name="Barrangou R."/>
            <person name="Klaenhammer T.R."/>
            <person name="Caufield P.W."/>
            <person name="Cui Y."/>
            <person name="Zhang H."/>
            <person name="O'Toole P.W."/>
        </authorList>
    </citation>
    <scope>NUCLEOTIDE SEQUENCE [LARGE SCALE GENOMIC DNA]</scope>
    <source>
        <strain evidence="5 6">DSM 21775</strain>
    </source>
</reference>
<dbReference type="PATRIC" id="fig|1423803.3.peg.556"/>
<name>A0A0R2DFU8_9LACO</name>
<feature type="domain" description="HTH marR-type" evidence="4">
    <location>
        <begin position="8"/>
        <end position="140"/>
    </location>
</feature>
<keyword evidence="6" id="KW-1185">Reference proteome</keyword>
<dbReference type="PRINTS" id="PR00598">
    <property type="entry name" value="HTHMARR"/>
</dbReference>
<evidence type="ECO:0000256" key="2">
    <source>
        <dbReference type="ARBA" id="ARBA00023125"/>
    </source>
</evidence>
<dbReference type="PANTHER" id="PTHR42756">
    <property type="entry name" value="TRANSCRIPTIONAL REGULATOR, MARR"/>
    <property type="match status" value="1"/>
</dbReference>
<dbReference type="InterPro" id="IPR036388">
    <property type="entry name" value="WH-like_DNA-bd_sf"/>
</dbReference>
<dbReference type="SMART" id="SM00347">
    <property type="entry name" value="HTH_MARR"/>
    <property type="match status" value="1"/>
</dbReference>
<dbReference type="GO" id="GO:0003700">
    <property type="term" value="F:DNA-binding transcription factor activity"/>
    <property type="evidence" value="ECO:0007669"/>
    <property type="project" value="InterPro"/>
</dbReference>
<dbReference type="Pfam" id="PF01047">
    <property type="entry name" value="MarR"/>
    <property type="match status" value="1"/>
</dbReference>
<dbReference type="EMBL" id="AYZH01000014">
    <property type="protein sequence ID" value="KRN01851.1"/>
    <property type="molecule type" value="Genomic_DNA"/>
</dbReference>
<dbReference type="GO" id="GO:0003677">
    <property type="term" value="F:DNA binding"/>
    <property type="evidence" value="ECO:0007669"/>
    <property type="project" value="UniProtKB-KW"/>
</dbReference>
<evidence type="ECO:0000256" key="3">
    <source>
        <dbReference type="ARBA" id="ARBA00023163"/>
    </source>
</evidence>
<gene>
    <name evidence="5" type="ORF">FD13_GL000560</name>
</gene>
<accession>A0A0R2DFU8</accession>
<sequence>MQLLEENMPNSFRSIGLIARATAVIGNQRFQPDQLHHNQFIYLMQIVENPGITQTELAAQLHVDPSTCLRTVRKLITSEYVVRTVDEQDKKRRPLMATEKGQAVYPDLERYERQIIAAGTAGLSTGEKALLSELLGKVANNIKHIQL</sequence>
<keyword evidence="1" id="KW-0805">Transcription regulation</keyword>
<dbReference type="PROSITE" id="PS50995">
    <property type="entry name" value="HTH_MARR_2"/>
    <property type="match status" value="1"/>
</dbReference>
<evidence type="ECO:0000313" key="6">
    <source>
        <dbReference type="Proteomes" id="UP000051589"/>
    </source>
</evidence>
<dbReference type="PANTHER" id="PTHR42756:SF2">
    <property type="entry name" value="MARR FAMILY REGULATORY PROTEIN"/>
    <property type="match status" value="1"/>
</dbReference>
<dbReference type="Proteomes" id="UP000051589">
    <property type="component" value="Unassembled WGS sequence"/>
</dbReference>
<dbReference type="InterPro" id="IPR036390">
    <property type="entry name" value="WH_DNA-bd_sf"/>
</dbReference>